<reference evidence="9 10" key="1">
    <citation type="submission" date="2018-07" db="EMBL/GenBank/DDBJ databases">
        <title>Crenobacter cavernae sp. nov., isolated from a karst cave.</title>
        <authorList>
            <person name="Zhu H."/>
        </authorList>
    </citation>
    <scope>NUCLEOTIDE SEQUENCE [LARGE SCALE GENOMIC DNA]</scope>
    <source>
        <strain evidence="9 10">K1W11S-77</strain>
    </source>
</reference>
<dbReference type="EMBL" id="CP031337">
    <property type="protein sequence ID" value="AXK40773.1"/>
    <property type="molecule type" value="Genomic_DNA"/>
</dbReference>
<comment type="similarity">
    <text evidence="1 8">Belongs to the SOS response-associated peptidase family.</text>
</comment>
<dbReference type="GO" id="GO:0008233">
    <property type="term" value="F:peptidase activity"/>
    <property type="evidence" value="ECO:0007669"/>
    <property type="project" value="UniProtKB-KW"/>
</dbReference>
<name>A0A345YA21_9NEIS</name>
<protein>
    <recommendedName>
        <fullName evidence="8">Abasic site processing protein</fullName>
        <ecNumber evidence="8">3.4.-.-</ecNumber>
    </recommendedName>
</protein>
<dbReference type="GO" id="GO:0016829">
    <property type="term" value="F:lyase activity"/>
    <property type="evidence" value="ECO:0007669"/>
    <property type="project" value="UniProtKB-KW"/>
</dbReference>
<evidence type="ECO:0000256" key="3">
    <source>
        <dbReference type="ARBA" id="ARBA00022763"/>
    </source>
</evidence>
<dbReference type="Gene3D" id="3.90.1680.10">
    <property type="entry name" value="SOS response associated peptidase-like"/>
    <property type="match status" value="1"/>
</dbReference>
<dbReference type="PANTHER" id="PTHR13604">
    <property type="entry name" value="DC12-RELATED"/>
    <property type="match status" value="1"/>
</dbReference>
<dbReference type="SUPFAM" id="SSF143081">
    <property type="entry name" value="BB1717-like"/>
    <property type="match status" value="1"/>
</dbReference>
<dbReference type="PANTHER" id="PTHR13604:SF0">
    <property type="entry name" value="ABASIC SITE PROCESSING PROTEIN HMCES"/>
    <property type="match status" value="1"/>
</dbReference>
<keyword evidence="7" id="KW-0456">Lyase</keyword>
<dbReference type="Proteomes" id="UP000254537">
    <property type="component" value="Chromosome"/>
</dbReference>
<dbReference type="OrthoDB" id="6192129at2"/>
<keyword evidence="6" id="KW-0238">DNA-binding</keyword>
<dbReference type="KEGG" id="ccah:DWG20_00270"/>
<dbReference type="Pfam" id="PF02586">
    <property type="entry name" value="SRAP"/>
    <property type="match status" value="1"/>
</dbReference>
<dbReference type="AlphaFoldDB" id="A0A345YA21"/>
<accession>A0A345YA21</accession>
<evidence type="ECO:0000256" key="6">
    <source>
        <dbReference type="ARBA" id="ARBA00023125"/>
    </source>
</evidence>
<dbReference type="EC" id="3.4.-.-" evidence="8"/>
<evidence type="ECO:0000256" key="4">
    <source>
        <dbReference type="ARBA" id="ARBA00022801"/>
    </source>
</evidence>
<evidence type="ECO:0000256" key="2">
    <source>
        <dbReference type="ARBA" id="ARBA00022670"/>
    </source>
</evidence>
<dbReference type="GO" id="GO:0003697">
    <property type="term" value="F:single-stranded DNA binding"/>
    <property type="evidence" value="ECO:0007669"/>
    <property type="project" value="InterPro"/>
</dbReference>
<evidence type="ECO:0000313" key="9">
    <source>
        <dbReference type="EMBL" id="AXK40773.1"/>
    </source>
</evidence>
<dbReference type="InterPro" id="IPR036590">
    <property type="entry name" value="SRAP-like"/>
</dbReference>
<dbReference type="GO" id="GO:0106300">
    <property type="term" value="P:protein-DNA covalent cross-linking repair"/>
    <property type="evidence" value="ECO:0007669"/>
    <property type="project" value="InterPro"/>
</dbReference>
<dbReference type="InterPro" id="IPR003738">
    <property type="entry name" value="SRAP"/>
</dbReference>
<evidence type="ECO:0000256" key="7">
    <source>
        <dbReference type="ARBA" id="ARBA00023239"/>
    </source>
</evidence>
<keyword evidence="2 8" id="KW-0645">Protease</keyword>
<keyword evidence="5" id="KW-0190">Covalent protein-DNA linkage</keyword>
<evidence type="ECO:0000313" key="10">
    <source>
        <dbReference type="Proteomes" id="UP000254537"/>
    </source>
</evidence>
<organism evidence="9 10">
    <name type="scientific">Crenobacter cavernae</name>
    <dbReference type="NCBI Taxonomy" id="2290923"/>
    <lineage>
        <taxon>Bacteria</taxon>
        <taxon>Pseudomonadati</taxon>
        <taxon>Pseudomonadota</taxon>
        <taxon>Betaproteobacteria</taxon>
        <taxon>Neisseriales</taxon>
        <taxon>Neisseriaceae</taxon>
        <taxon>Crenobacter</taxon>
    </lineage>
</organism>
<evidence type="ECO:0000256" key="1">
    <source>
        <dbReference type="ARBA" id="ARBA00008136"/>
    </source>
</evidence>
<gene>
    <name evidence="9" type="ORF">DWG20_00270</name>
</gene>
<sequence>MCGRFNTLDTQELRELLQRLGVQALPEFRRDICPGQYAHFVIERNGERQLLNGMWSLLIEPRPSGVGFRPKPKYSTLNARSDNLMTLKSWRERYPRQRAIVPATAFHEWRDGQCYAITQPGAVAFGSLYELWPYGEQLVPAFSIITVPPHPKLSHIHEKSLPLLLEPGDFDTWLSPEFSHVDDFADLLQPRLRRPLLVTPVDSPKGLNPVGETEFIAAD</sequence>
<proteinExistence type="inferred from homology"/>
<evidence type="ECO:0000256" key="5">
    <source>
        <dbReference type="ARBA" id="ARBA00023124"/>
    </source>
</evidence>
<evidence type="ECO:0000256" key="8">
    <source>
        <dbReference type="RuleBase" id="RU364100"/>
    </source>
</evidence>
<dbReference type="GO" id="GO:0006508">
    <property type="term" value="P:proteolysis"/>
    <property type="evidence" value="ECO:0007669"/>
    <property type="project" value="UniProtKB-KW"/>
</dbReference>
<keyword evidence="4 8" id="KW-0378">Hydrolase</keyword>
<keyword evidence="3" id="KW-0227">DNA damage</keyword>